<dbReference type="Gene3D" id="1.20.120.530">
    <property type="entry name" value="GntR ligand-binding domain-like"/>
    <property type="match status" value="1"/>
</dbReference>
<keyword evidence="1" id="KW-0805">Transcription regulation</keyword>
<gene>
    <name evidence="5" type="primary">lutR</name>
    <name evidence="5" type="ORF">CCUG63697_01428</name>
</gene>
<dbReference type="PRINTS" id="PR00035">
    <property type="entry name" value="HTHGNTR"/>
</dbReference>
<name>A0A4R8R9K1_9MYCO</name>
<organism evidence="5 6">
    <name type="scientific">Mycobacteroides franklinii</name>
    <dbReference type="NCBI Taxonomy" id="948102"/>
    <lineage>
        <taxon>Bacteria</taxon>
        <taxon>Bacillati</taxon>
        <taxon>Actinomycetota</taxon>
        <taxon>Actinomycetes</taxon>
        <taxon>Mycobacteriales</taxon>
        <taxon>Mycobacteriaceae</taxon>
        <taxon>Mycobacteroides</taxon>
    </lineage>
</organism>
<keyword evidence="3" id="KW-0804">Transcription</keyword>
<evidence type="ECO:0000256" key="3">
    <source>
        <dbReference type="ARBA" id="ARBA00023163"/>
    </source>
</evidence>
<dbReference type="PANTHER" id="PTHR43537">
    <property type="entry name" value="TRANSCRIPTIONAL REGULATOR, GNTR FAMILY"/>
    <property type="match status" value="1"/>
</dbReference>
<dbReference type="SMART" id="SM00345">
    <property type="entry name" value="HTH_GNTR"/>
    <property type="match status" value="1"/>
</dbReference>
<dbReference type="Pfam" id="PF07729">
    <property type="entry name" value="FCD"/>
    <property type="match status" value="1"/>
</dbReference>
<proteinExistence type="predicted"/>
<comment type="caution">
    <text evidence="5">The sequence shown here is derived from an EMBL/GenBank/DDBJ whole genome shotgun (WGS) entry which is preliminary data.</text>
</comment>
<evidence type="ECO:0000259" key="4">
    <source>
        <dbReference type="PROSITE" id="PS50949"/>
    </source>
</evidence>
<dbReference type="SUPFAM" id="SSF48008">
    <property type="entry name" value="GntR ligand-binding domain-like"/>
    <property type="match status" value="1"/>
</dbReference>
<sequence length="239" mass="26233">MQPVRRQTLIGQVTEQLREEIQSGRWAIGARIPTEPELCELTGTSRNTIREAVQALAHAGMLERRQGSGTYVLSVGGSGSAIADYFAAANDRDLIELRQTLEVTAAGLAAQRRDEDDIEQLRALLRRRNELWAPRDVAPQDVEEAIATDIAVHRAVVAASHNALYLELYDSLLGLMDHYMRGNPIGAECSFEHEHTRLVEGVIAGEIEAATSATEQLFTELSLRRNQPGGTFRTAGTTS</sequence>
<evidence type="ECO:0000313" key="6">
    <source>
        <dbReference type="Proteomes" id="UP000295165"/>
    </source>
</evidence>
<dbReference type="Pfam" id="PF00392">
    <property type="entry name" value="GntR"/>
    <property type="match status" value="1"/>
</dbReference>
<dbReference type="InterPro" id="IPR000524">
    <property type="entry name" value="Tscrpt_reg_HTH_GntR"/>
</dbReference>
<dbReference type="Gene3D" id="1.10.10.10">
    <property type="entry name" value="Winged helix-like DNA-binding domain superfamily/Winged helix DNA-binding domain"/>
    <property type="match status" value="1"/>
</dbReference>
<keyword evidence="6" id="KW-1185">Reference proteome</keyword>
<dbReference type="SMART" id="SM00895">
    <property type="entry name" value="FCD"/>
    <property type="match status" value="1"/>
</dbReference>
<dbReference type="GO" id="GO:0003677">
    <property type="term" value="F:DNA binding"/>
    <property type="evidence" value="ECO:0007669"/>
    <property type="project" value="UniProtKB-KW"/>
</dbReference>
<dbReference type="SUPFAM" id="SSF46785">
    <property type="entry name" value="Winged helix' DNA-binding domain"/>
    <property type="match status" value="1"/>
</dbReference>
<dbReference type="GO" id="GO:0003700">
    <property type="term" value="F:DNA-binding transcription factor activity"/>
    <property type="evidence" value="ECO:0007669"/>
    <property type="project" value="InterPro"/>
</dbReference>
<dbReference type="PROSITE" id="PS50949">
    <property type="entry name" value="HTH_GNTR"/>
    <property type="match status" value="1"/>
</dbReference>
<keyword evidence="2" id="KW-0238">DNA-binding</keyword>
<dbReference type="InterPro" id="IPR008920">
    <property type="entry name" value="TF_FadR/GntR_C"/>
</dbReference>
<feature type="domain" description="HTH gntR-type" evidence="4">
    <location>
        <begin position="7"/>
        <end position="75"/>
    </location>
</feature>
<protein>
    <submittedName>
        <fullName evidence="5">HTH-type transcriptional regulator LutR</fullName>
    </submittedName>
</protein>
<dbReference type="InterPro" id="IPR036390">
    <property type="entry name" value="WH_DNA-bd_sf"/>
</dbReference>
<dbReference type="EMBL" id="PECC01000026">
    <property type="protein sequence ID" value="TDZ52942.1"/>
    <property type="molecule type" value="Genomic_DNA"/>
</dbReference>
<dbReference type="InterPro" id="IPR036388">
    <property type="entry name" value="WH-like_DNA-bd_sf"/>
</dbReference>
<dbReference type="PANTHER" id="PTHR43537:SF47">
    <property type="entry name" value="REGULATORY PROTEIN GNTR HTH"/>
    <property type="match status" value="1"/>
</dbReference>
<evidence type="ECO:0000256" key="1">
    <source>
        <dbReference type="ARBA" id="ARBA00023015"/>
    </source>
</evidence>
<reference evidence="5 6" key="1">
    <citation type="journal article" date="2019" name="Sci. Rep.">
        <title>Extended insight into the Mycobacterium chelonae-abscessus complex through whole genome sequencing of Mycobacterium salmoniphilum outbreak and Mycobacterium salmoniphilum-like strains.</title>
        <authorList>
            <person name="Behra P.R.K."/>
            <person name="Das S."/>
            <person name="Pettersson B.M.F."/>
            <person name="Shirreff L."/>
            <person name="DuCote T."/>
            <person name="Jacobsson K.G."/>
            <person name="Ennis D.G."/>
            <person name="Kirsebom L.A."/>
        </authorList>
    </citation>
    <scope>NUCLEOTIDE SEQUENCE [LARGE SCALE GENOMIC DNA]</scope>
    <source>
        <strain evidence="5 6">CCUG 63697</strain>
    </source>
</reference>
<dbReference type="AlphaFoldDB" id="A0A4R8R9K1"/>
<dbReference type="InterPro" id="IPR011711">
    <property type="entry name" value="GntR_C"/>
</dbReference>
<accession>A0A4R8R9K1</accession>
<dbReference type="Proteomes" id="UP000295165">
    <property type="component" value="Unassembled WGS sequence"/>
</dbReference>
<evidence type="ECO:0000313" key="5">
    <source>
        <dbReference type="EMBL" id="TDZ52942.1"/>
    </source>
</evidence>
<dbReference type="CDD" id="cd07377">
    <property type="entry name" value="WHTH_GntR"/>
    <property type="match status" value="1"/>
</dbReference>
<evidence type="ECO:0000256" key="2">
    <source>
        <dbReference type="ARBA" id="ARBA00023125"/>
    </source>
</evidence>